<dbReference type="AlphaFoldDB" id="Q0G610"/>
<dbReference type="eggNOG" id="COG4976">
    <property type="taxonomic scope" value="Bacteria"/>
</dbReference>
<dbReference type="HOGENOM" id="CLU_034833_0_0_5"/>
<evidence type="ECO:0000256" key="1">
    <source>
        <dbReference type="PROSITE-ProRule" id="PRU00339"/>
    </source>
</evidence>
<dbReference type="GO" id="GO:0008757">
    <property type="term" value="F:S-adenosylmethionine-dependent methyltransferase activity"/>
    <property type="evidence" value="ECO:0007669"/>
    <property type="project" value="InterPro"/>
</dbReference>
<dbReference type="STRING" id="217511.GCA_001463845_00503"/>
<keyword evidence="4" id="KW-1185">Reference proteome</keyword>
<dbReference type="EMBL" id="AATP01000001">
    <property type="protein sequence ID" value="EAU42904.1"/>
    <property type="molecule type" value="Genomic_DNA"/>
</dbReference>
<dbReference type="Proteomes" id="UP000004310">
    <property type="component" value="Unassembled WGS sequence"/>
</dbReference>
<dbReference type="Pfam" id="PF08241">
    <property type="entry name" value="Methyltransf_11"/>
    <property type="match status" value="1"/>
</dbReference>
<dbReference type="GO" id="GO:0032259">
    <property type="term" value="P:methylation"/>
    <property type="evidence" value="ECO:0007669"/>
    <property type="project" value="UniProtKB-KW"/>
</dbReference>
<dbReference type="InterPro" id="IPR019734">
    <property type="entry name" value="TPR_rpt"/>
</dbReference>
<dbReference type="PANTHER" id="PTHR43861:SF1">
    <property type="entry name" value="TRANS-ACONITATE 2-METHYLTRANSFERASE"/>
    <property type="match status" value="1"/>
</dbReference>
<dbReference type="RefSeq" id="WP_007066878.1">
    <property type="nucleotide sequence ID" value="NZ_DS022272.1"/>
</dbReference>
<dbReference type="PROSITE" id="PS50005">
    <property type="entry name" value="TPR"/>
    <property type="match status" value="1"/>
</dbReference>
<evidence type="ECO:0000313" key="3">
    <source>
        <dbReference type="EMBL" id="EAU42904.1"/>
    </source>
</evidence>
<feature type="repeat" description="TPR" evidence="1">
    <location>
        <begin position="9"/>
        <end position="42"/>
    </location>
</feature>
<gene>
    <name evidence="3" type="ORF">FP2506_08681</name>
</gene>
<feature type="domain" description="Methyltransferase type 11" evidence="2">
    <location>
        <begin position="109"/>
        <end position="203"/>
    </location>
</feature>
<keyword evidence="3" id="KW-0489">Methyltransferase</keyword>
<comment type="caution">
    <text evidence="3">The sequence shown here is derived from an EMBL/GenBank/DDBJ whole genome shotgun (WGS) entry which is preliminary data.</text>
</comment>
<dbReference type="SUPFAM" id="SSF53335">
    <property type="entry name" value="S-adenosyl-L-methionine-dependent methyltransferases"/>
    <property type="match status" value="1"/>
</dbReference>
<dbReference type="InterPro" id="IPR013216">
    <property type="entry name" value="Methyltransf_11"/>
</dbReference>
<accession>Q0G610</accession>
<name>Q0G610_9HYPH</name>
<evidence type="ECO:0000259" key="2">
    <source>
        <dbReference type="Pfam" id="PF08241"/>
    </source>
</evidence>
<keyword evidence="3" id="KW-0808">Transferase</keyword>
<dbReference type="Gene3D" id="3.40.50.150">
    <property type="entry name" value="Vaccinia Virus protein VP39"/>
    <property type="match status" value="1"/>
</dbReference>
<proteinExistence type="predicted"/>
<evidence type="ECO:0000313" key="4">
    <source>
        <dbReference type="Proteomes" id="UP000004310"/>
    </source>
</evidence>
<reference evidence="3 4" key="1">
    <citation type="journal article" date="2010" name="J. Bacteriol.">
        <title>Genome sequence of Fulvimarina pelagi HTCC2506T, a Mn(II)-oxidizing alphaproteobacterium possessing an aerobic anoxygenic photosynthetic gene cluster and Xanthorhodopsin.</title>
        <authorList>
            <person name="Kang I."/>
            <person name="Oh H.M."/>
            <person name="Lim S.I."/>
            <person name="Ferriera S."/>
            <person name="Giovannoni S.J."/>
            <person name="Cho J.C."/>
        </authorList>
    </citation>
    <scope>NUCLEOTIDE SEQUENCE [LARGE SCALE GENOMIC DNA]</scope>
    <source>
        <strain evidence="3 4">HTCC2506</strain>
    </source>
</reference>
<organism evidence="3 4">
    <name type="scientific">Fulvimarina pelagi HTCC2506</name>
    <dbReference type="NCBI Taxonomy" id="314231"/>
    <lineage>
        <taxon>Bacteria</taxon>
        <taxon>Pseudomonadati</taxon>
        <taxon>Pseudomonadota</taxon>
        <taxon>Alphaproteobacteria</taxon>
        <taxon>Hyphomicrobiales</taxon>
        <taxon>Aurantimonadaceae</taxon>
        <taxon>Fulvimarina</taxon>
    </lineage>
</organism>
<dbReference type="PANTHER" id="PTHR43861">
    <property type="entry name" value="TRANS-ACONITATE 2-METHYLTRANSFERASE-RELATED"/>
    <property type="match status" value="1"/>
</dbReference>
<dbReference type="CDD" id="cd02440">
    <property type="entry name" value="AdoMet_MTases"/>
    <property type="match status" value="1"/>
</dbReference>
<dbReference type="InterPro" id="IPR029063">
    <property type="entry name" value="SAM-dependent_MTases_sf"/>
</dbReference>
<protein>
    <submittedName>
        <fullName evidence="3">Putative methyltransferase protein</fullName>
    </submittedName>
</protein>
<keyword evidence="1" id="KW-0802">TPR repeat</keyword>
<sequence>MIDFDEEALGEAYNKGLAAEKRGDRDAAADAYSRCLTIDPSDHVGAEIRLAGLGFRDAPPNAGKAYVATLFDQHAEDFEDILVRQLRYRVPELVAYVLRDSGRHFETVLDLGCGTGLAIEALSGRGGTTTGVDLSEEMIRICGEKGIYDRLYVAEAIDFLKSEHAEAAYDLIMATDILPYIGDLNPLFSAASRRLEPGGSFAFSTETMTETELAGRPFAVGTAQRFHHGEAYLRELLPRHGFSLEYFEAITVRLQDAAPAPGHLVVARNMTRHASDAPDR</sequence>